<keyword evidence="4" id="KW-1185">Reference proteome</keyword>
<dbReference type="Proteomes" id="UP001225576">
    <property type="component" value="Unassembled WGS sequence"/>
</dbReference>
<dbReference type="SUPFAM" id="SSF46785">
    <property type="entry name" value="Winged helix' DNA-binding domain"/>
    <property type="match status" value="1"/>
</dbReference>
<dbReference type="RefSeq" id="WP_062613953.1">
    <property type="nucleotide sequence ID" value="NZ_CALTZF010000015.1"/>
</dbReference>
<gene>
    <name evidence="2" type="primary">marR</name>
    <name evidence="2" type="ORF">AQZ59_01420</name>
    <name evidence="3" type="ORF">QP858_07570</name>
</gene>
<dbReference type="InterPro" id="IPR036388">
    <property type="entry name" value="WH-like_DNA-bd_sf"/>
</dbReference>
<dbReference type="STRING" id="59561.AQZ59_01420"/>
<sequence length="99" mass="10935">MTSTSCPARWVASALDITTGGISKVIDKLVTKGYVERVPGSADRRVNVLSVTDRGRRAHDEARQIVDDVVHQVLSSTFTAEEQEKLDTALTRLLEVLRQ</sequence>
<reference evidence="3" key="2">
    <citation type="submission" date="2023-05" db="EMBL/GenBank/DDBJ databases">
        <title>Genomic Catalog of Human Bladder Bacteria.</title>
        <authorList>
            <person name="Du J."/>
        </authorList>
    </citation>
    <scope>NUCLEOTIDE SEQUENCE</scope>
    <source>
        <strain evidence="3">UMB1304A</strain>
    </source>
</reference>
<dbReference type="Proteomes" id="UP000054404">
    <property type="component" value="Unassembled WGS sequence"/>
</dbReference>
<dbReference type="EMBL" id="LNIZ01000006">
    <property type="protein sequence ID" value="KTF03820.1"/>
    <property type="molecule type" value="Genomic_DNA"/>
</dbReference>
<dbReference type="Gene3D" id="1.10.10.10">
    <property type="entry name" value="Winged helix-like DNA-binding domain superfamily/Winged helix DNA-binding domain"/>
    <property type="match status" value="1"/>
</dbReference>
<dbReference type="AlphaFoldDB" id="A0A0W1KJV3"/>
<dbReference type="InterPro" id="IPR036390">
    <property type="entry name" value="WH_DNA-bd_sf"/>
</dbReference>
<feature type="domain" description="HTH marR-type" evidence="1">
    <location>
        <begin position="1"/>
        <end position="95"/>
    </location>
</feature>
<evidence type="ECO:0000259" key="1">
    <source>
        <dbReference type="PROSITE" id="PS50995"/>
    </source>
</evidence>
<dbReference type="Pfam" id="PF12802">
    <property type="entry name" value="MarR_2"/>
    <property type="match status" value="1"/>
</dbReference>
<name>A0A0W1KJV3_9ACTO</name>
<dbReference type="PROSITE" id="PS50995">
    <property type="entry name" value="HTH_MARR_2"/>
    <property type="match status" value="1"/>
</dbReference>
<accession>A0A0W1KJV3</accession>
<dbReference type="PATRIC" id="fig|59561.3.peg.1413"/>
<evidence type="ECO:0000313" key="2">
    <source>
        <dbReference type="EMBL" id="KTF03820.1"/>
    </source>
</evidence>
<dbReference type="InterPro" id="IPR039422">
    <property type="entry name" value="MarR/SlyA-like"/>
</dbReference>
<proteinExistence type="predicted"/>
<dbReference type="EMBL" id="JASPDQ010000019">
    <property type="protein sequence ID" value="MDK8602312.1"/>
    <property type="molecule type" value="Genomic_DNA"/>
</dbReference>
<evidence type="ECO:0000313" key="4">
    <source>
        <dbReference type="Proteomes" id="UP000054404"/>
    </source>
</evidence>
<comment type="caution">
    <text evidence="2">The sequence shown here is derived from an EMBL/GenBank/DDBJ whole genome shotgun (WGS) entry which is preliminary data.</text>
</comment>
<dbReference type="GO" id="GO:0006950">
    <property type="term" value="P:response to stress"/>
    <property type="evidence" value="ECO:0007669"/>
    <property type="project" value="TreeGrafter"/>
</dbReference>
<reference evidence="2 4" key="1">
    <citation type="submission" date="2015-11" db="EMBL/GenBank/DDBJ databases">
        <title>Draft Genome Sequence of the Type Strain Trueperella bernardiae LCDC 89-0504T, Isolated from Blood Culture.</title>
        <authorList>
            <person name="Bernier A.-M."/>
            <person name="Bernard K."/>
        </authorList>
    </citation>
    <scope>NUCLEOTIDE SEQUENCE [LARGE SCALE GENOMIC DNA]</scope>
    <source>
        <strain evidence="2 4">LCDC 89-0504</strain>
    </source>
</reference>
<dbReference type="OrthoDB" id="4826718at2"/>
<dbReference type="PANTHER" id="PTHR33164:SF43">
    <property type="entry name" value="HTH-TYPE TRANSCRIPTIONAL REPRESSOR YETL"/>
    <property type="match status" value="1"/>
</dbReference>
<evidence type="ECO:0000313" key="3">
    <source>
        <dbReference type="EMBL" id="MDK8602312.1"/>
    </source>
</evidence>
<dbReference type="GO" id="GO:0003700">
    <property type="term" value="F:DNA-binding transcription factor activity"/>
    <property type="evidence" value="ECO:0007669"/>
    <property type="project" value="InterPro"/>
</dbReference>
<dbReference type="InterPro" id="IPR000835">
    <property type="entry name" value="HTH_MarR-typ"/>
</dbReference>
<dbReference type="SMART" id="SM00347">
    <property type="entry name" value="HTH_MARR"/>
    <property type="match status" value="1"/>
</dbReference>
<organism evidence="2 4">
    <name type="scientific">Trueperella bernardiae</name>
    <dbReference type="NCBI Taxonomy" id="59561"/>
    <lineage>
        <taxon>Bacteria</taxon>
        <taxon>Bacillati</taxon>
        <taxon>Actinomycetota</taxon>
        <taxon>Actinomycetes</taxon>
        <taxon>Actinomycetales</taxon>
        <taxon>Actinomycetaceae</taxon>
        <taxon>Trueperella</taxon>
    </lineage>
</organism>
<protein>
    <submittedName>
        <fullName evidence="3">MarR family transcriptional regulator</fullName>
    </submittedName>
    <submittedName>
        <fullName evidence="2">Multiple antibiotic resistance protein MarR</fullName>
    </submittedName>
</protein>
<dbReference type="PRINTS" id="PR00598">
    <property type="entry name" value="HTHMARR"/>
</dbReference>
<dbReference type="PANTHER" id="PTHR33164">
    <property type="entry name" value="TRANSCRIPTIONAL REGULATOR, MARR FAMILY"/>
    <property type="match status" value="1"/>
</dbReference>